<feature type="active site" description="Proton acceptor" evidence="4">
    <location>
        <position position="602"/>
    </location>
</feature>
<evidence type="ECO:0000256" key="4">
    <source>
        <dbReference type="PROSITE-ProRule" id="PRU01161"/>
    </source>
</evidence>
<evidence type="ECO:0000313" key="7">
    <source>
        <dbReference type="Proteomes" id="UP000308092"/>
    </source>
</evidence>
<name>A0A4S3JJW8_9EURO</name>
<feature type="short sequence motif" description="DGA/G" evidence="4">
    <location>
        <begin position="602"/>
        <end position="604"/>
    </location>
</feature>
<proteinExistence type="predicted"/>
<sequence>MSKCEHTFWLELAAGKAVPQLVYGSRLARLVNELPKPSAQLPQLIFFMGRRQKNQALRQLCSSNYRGQSRHQGSINIRSDNRTLHSLQPRFFADCDPTCRSLLAAFGNLRVCHPEQVFPVELPTEHSLLDLMLSRLLFLFVDVLCIFADDVGGLEGVRELLATWARIGSASSLPRAVRPRVIVVVGNTPSITHSLLDEGDFLLELLNVADLPFFAAFGDIKISRLLPEELSPDARYLPLGGDITQELRNMRFSRECHSALFTARHFQAFFEVALKQISTAPLSQFDFIRAARQQNPLDGAFSSHLINFLKIGNKTRAPYDEMASYIASAILMDAYPPGMPGFPPLMVFQALYRDARGNFGPGQGLTGHVFEIFGEVAPHADCEYIVRQCILCEGSRCLTVRLKPPTAAPRVLSIDGGGSRVIVPLENLEMLQEAVGPDMPIADLFDLMVGCSSGGLLALSLDILRLGVSECKSLFRALIKQVFESSWRRFINLFLSDEAYNTRVLEDILKDHFEPGRRLFDVPASLLSSGKVAVIATSIKDGAPFIFTNYNGAAPHRAEPVYGRLRPDVEYEPFVWQVARATSAAPLYFSAVDIPGLGTFQDGGMGRHNNPLNIALSEAKHLWPNVADPDVVVTLGTGSETASPKASRFRNALVDGWIPRVYRSWKTSFNGHVTWKEVEMRLGKEDGYFRFDEFLPYGLPAMDSTDCMDLLSDQTRMQCGEDHEEAALALLTACLYFQLNGPPDYQTGLYHCTGARDFYKENLNLGLQLSSDDICQVCHRYSLPVRFFVRDLNENITLSLRLGATIRRLSAFPNSIQWYIDEQKLDCPFGSPNHGIPLRMDCPGCDSRVTSRGQKRKYIDI</sequence>
<evidence type="ECO:0000256" key="2">
    <source>
        <dbReference type="ARBA" id="ARBA00022963"/>
    </source>
</evidence>
<dbReference type="CDD" id="cd07199">
    <property type="entry name" value="Pat17_PNPLA8_PNPLA9_like"/>
    <property type="match status" value="1"/>
</dbReference>
<dbReference type="GO" id="GO:0046486">
    <property type="term" value="P:glycerolipid metabolic process"/>
    <property type="evidence" value="ECO:0007669"/>
    <property type="project" value="UniProtKB-ARBA"/>
</dbReference>
<comment type="caution">
    <text evidence="4">Lacks conserved residue(s) required for the propagation of feature annotation.</text>
</comment>
<dbReference type="GO" id="GO:0047499">
    <property type="term" value="F:calcium-independent phospholipase A2 activity"/>
    <property type="evidence" value="ECO:0007669"/>
    <property type="project" value="TreeGrafter"/>
</dbReference>
<dbReference type="Gene3D" id="3.40.1090.10">
    <property type="entry name" value="Cytosolic phospholipase A2 catalytic domain"/>
    <property type="match status" value="1"/>
</dbReference>
<keyword evidence="2 4" id="KW-0442">Lipid degradation</keyword>
<dbReference type="Pfam" id="PF01734">
    <property type="entry name" value="Patatin"/>
    <property type="match status" value="1"/>
</dbReference>
<keyword evidence="1 4" id="KW-0378">Hydrolase</keyword>
<dbReference type="EMBL" id="SOSA01000256">
    <property type="protein sequence ID" value="THC93591.1"/>
    <property type="molecule type" value="Genomic_DNA"/>
</dbReference>
<dbReference type="SUPFAM" id="SSF52151">
    <property type="entry name" value="FabD/lysophospholipase-like"/>
    <property type="match status" value="1"/>
</dbReference>
<feature type="domain" description="PNPLA" evidence="5">
    <location>
        <begin position="412"/>
        <end position="616"/>
    </location>
</feature>
<evidence type="ECO:0000259" key="5">
    <source>
        <dbReference type="PROSITE" id="PS51635"/>
    </source>
</evidence>
<dbReference type="VEuPathDB" id="FungiDB:EYZ11_006944"/>
<reference evidence="6 7" key="1">
    <citation type="submission" date="2019-03" db="EMBL/GenBank/DDBJ databases">
        <title>The genome sequence of a newly discovered highly antifungal drug resistant Aspergillus species, Aspergillus tanneri NIH 1004.</title>
        <authorList>
            <person name="Mounaud S."/>
            <person name="Singh I."/>
            <person name="Joardar V."/>
            <person name="Pakala S."/>
            <person name="Pakala S."/>
            <person name="Venepally P."/>
            <person name="Hoover J."/>
            <person name="Nierman W."/>
            <person name="Chung J."/>
            <person name="Losada L."/>
        </authorList>
    </citation>
    <scope>NUCLEOTIDE SEQUENCE [LARGE SCALE GENOMIC DNA]</scope>
    <source>
        <strain evidence="6 7">NIH1004</strain>
    </source>
</reference>
<evidence type="ECO:0000256" key="1">
    <source>
        <dbReference type="ARBA" id="ARBA00022801"/>
    </source>
</evidence>
<organism evidence="6 7">
    <name type="scientific">Aspergillus tanneri</name>
    <dbReference type="NCBI Taxonomy" id="1220188"/>
    <lineage>
        <taxon>Eukaryota</taxon>
        <taxon>Fungi</taxon>
        <taxon>Dikarya</taxon>
        <taxon>Ascomycota</taxon>
        <taxon>Pezizomycotina</taxon>
        <taxon>Eurotiomycetes</taxon>
        <taxon>Eurotiomycetidae</taxon>
        <taxon>Eurotiales</taxon>
        <taxon>Aspergillaceae</taxon>
        <taxon>Aspergillus</taxon>
        <taxon>Aspergillus subgen. Circumdati</taxon>
    </lineage>
</organism>
<dbReference type="STRING" id="1220188.A0A4S3JJW8"/>
<gene>
    <name evidence="6" type="ORF">EYZ11_006944</name>
</gene>
<dbReference type="Proteomes" id="UP000308092">
    <property type="component" value="Unassembled WGS sequence"/>
</dbReference>
<keyword evidence="7" id="KW-1185">Reference proteome</keyword>
<comment type="caution">
    <text evidence="6">The sequence shown here is derived from an EMBL/GenBank/DDBJ whole genome shotgun (WGS) entry which is preliminary data.</text>
</comment>
<dbReference type="AlphaFoldDB" id="A0A4S3JJW8"/>
<feature type="active site" description="Nucleophile" evidence="4">
    <location>
        <position position="452"/>
    </location>
</feature>
<accession>A0A4S3JJW8</accession>
<dbReference type="InterPro" id="IPR016035">
    <property type="entry name" value="Acyl_Trfase/lysoPLipase"/>
</dbReference>
<evidence type="ECO:0000256" key="3">
    <source>
        <dbReference type="ARBA" id="ARBA00023098"/>
    </source>
</evidence>
<dbReference type="PANTHER" id="PTHR24185">
    <property type="entry name" value="CALCIUM-INDEPENDENT PHOSPHOLIPASE A2-GAMMA"/>
    <property type="match status" value="1"/>
</dbReference>
<dbReference type="PANTHER" id="PTHR24185:SF1">
    <property type="entry name" value="CALCIUM-INDEPENDENT PHOSPHOLIPASE A2-GAMMA"/>
    <property type="match status" value="1"/>
</dbReference>
<dbReference type="GO" id="GO:0016020">
    <property type="term" value="C:membrane"/>
    <property type="evidence" value="ECO:0007669"/>
    <property type="project" value="TreeGrafter"/>
</dbReference>
<dbReference type="GO" id="GO:0016042">
    <property type="term" value="P:lipid catabolic process"/>
    <property type="evidence" value="ECO:0007669"/>
    <property type="project" value="UniProtKB-UniRule"/>
</dbReference>
<dbReference type="PROSITE" id="PS51635">
    <property type="entry name" value="PNPLA"/>
    <property type="match status" value="1"/>
</dbReference>
<evidence type="ECO:0000313" key="6">
    <source>
        <dbReference type="EMBL" id="THC93591.1"/>
    </source>
</evidence>
<keyword evidence="3 4" id="KW-0443">Lipid metabolism</keyword>
<protein>
    <recommendedName>
        <fullName evidence="5">PNPLA domain-containing protein</fullName>
    </recommendedName>
</protein>
<dbReference type="InterPro" id="IPR002641">
    <property type="entry name" value="PNPLA_dom"/>
</dbReference>
<dbReference type="GO" id="GO:0019369">
    <property type="term" value="P:arachidonate metabolic process"/>
    <property type="evidence" value="ECO:0007669"/>
    <property type="project" value="TreeGrafter"/>
</dbReference>
<feature type="short sequence motif" description="GXSXG" evidence="4">
    <location>
        <begin position="450"/>
        <end position="454"/>
    </location>
</feature>